<dbReference type="STRING" id="33036.HMPREF3200_00648"/>
<organism evidence="6 7">
    <name type="scientific">Anaerococcus tetradius</name>
    <dbReference type="NCBI Taxonomy" id="33036"/>
    <lineage>
        <taxon>Bacteria</taxon>
        <taxon>Bacillati</taxon>
        <taxon>Bacillota</taxon>
        <taxon>Tissierellia</taxon>
        <taxon>Tissierellales</taxon>
        <taxon>Peptoniphilaceae</taxon>
        <taxon>Anaerococcus</taxon>
    </lineage>
</organism>
<dbReference type="Proteomes" id="UP000070383">
    <property type="component" value="Unassembled WGS sequence"/>
</dbReference>
<keyword evidence="7" id="KW-1185">Reference proteome</keyword>
<dbReference type="Gene3D" id="1.10.260.40">
    <property type="entry name" value="lambda repressor-like DNA-binding domains"/>
    <property type="match status" value="1"/>
</dbReference>
<dbReference type="RefSeq" id="WP_060929165.1">
    <property type="nucleotide sequence ID" value="NZ_KQ955265.1"/>
</dbReference>
<dbReference type="EMBL" id="LRPM01000022">
    <property type="protein sequence ID" value="KWZ78636.1"/>
    <property type="molecule type" value="Genomic_DNA"/>
</dbReference>
<dbReference type="Pfam" id="PF13377">
    <property type="entry name" value="Peripla_BP_3"/>
    <property type="match status" value="1"/>
</dbReference>
<dbReference type="PROSITE" id="PS50932">
    <property type="entry name" value="HTH_LACI_2"/>
    <property type="match status" value="1"/>
</dbReference>
<dbReference type="GO" id="GO:0000976">
    <property type="term" value="F:transcription cis-regulatory region binding"/>
    <property type="evidence" value="ECO:0007669"/>
    <property type="project" value="TreeGrafter"/>
</dbReference>
<name>A0A133KGI2_9FIRM</name>
<dbReference type="SUPFAM" id="SSF53822">
    <property type="entry name" value="Periplasmic binding protein-like I"/>
    <property type="match status" value="1"/>
</dbReference>
<dbReference type="Pfam" id="PF00356">
    <property type="entry name" value="LacI"/>
    <property type="match status" value="1"/>
</dbReference>
<dbReference type="InterPro" id="IPR010982">
    <property type="entry name" value="Lambda_DNA-bd_dom_sf"/>
</dbReference>
<dbReference type="PANTHER" id="PTHR30146">
    <property type="entry name" value="LACI-RELATED TRANSCRIPTIONAL REPRESSOR"/>
    <property type="match status" value="1"/>
</dbReference>
<evidence type="ECO:0000256" key="1">
    <source>
        <dbReference type="ARBA" id="ARBA00022491"/>
    </source>
</evidence>
<comment type="caution">
    <text evidence="6">The sequence shown here is derived from an EMBL/GenBank/DDBJ whole genome shotgun (WGS) entry which is preliminary data.</text>
</comment>
<keyword evidence="4" id="KW-0804">Transcription</keyword>
<dbReference type="InterPro" id="IPR028082">
    <property type="entry name" value="Peripla_BP_I"/>
</dbReference>
<evidence type="ECO:0000313" key="6">
    <source>
        <dbReference type="EMBL" id="KWZ78636.1"/>
    </source>
</evidence>
<gene>
    <name evidence="6" type="ORF">HMPREF3200_00648</name>
</gene>
<dbReference type="SUPFAM" id="SSF47413">
    <property type="entry name" value="lambda repressor-like DNA-binding domains"/>
    <property type="match status" value="1"/>
</dbReference>
<keyword evidence="1" id="KW-0678">Repressor</keyword>
<dbReference type="SMART" id="SM00354">
    <property type="entry name" value="HTH_LACI"/>
    <property type="match status" value="1"/>
</dbReference>
<dbReference type="PANTHER" id="PTHR30146:SF95">
    <property type="entry name" value="RIBOSE OPERON REPRESSOR"/>
    <property type="match status" value="1"/>
</dbReference>
<dbReference type="OrthoDB" id="9784962at2"/>
<accession>A0A133KGI2</accession>
<dbReference type="PATRIC" id="fig|33036.3.peg.645"/>
<protein>
    <submittedName>
        <fullName evidence="6">Transcriptional regulator, LacI family</fullName>
    </submittedName>
</protein>
<sequence length="332" mass="37942">MDIYDIAKASGYSTATVSRVINKQNNVSKKAKDRIEKVIKENGYTPNRIARSLAKKSSQLIGIMVPDIRKFFESQSAYELEKILEASGFSTILCVTTDDIRKKKSYLDLLIENQVEAIIGVGSTYEQDEFYKSLVEVSKDIPMAMLNVSPTINSDRIVNVYIDEINAMDQAVSLFKKKGYKKTLYVSLDRGFQTRSYIAKKAGFIEALYKYYDEVNFVEYKIKSVEVCDINPLIAFIEENDFDSIQFELDSLAVVFYKHYVNAGNKVPEDLAIIGFDNIDATEYTNQRISTIDQRIRRQVELALDNLFKLMKGEESENDLMIKAELVEKETI</sequence>
<keyword evidence="2" id="KW-0805">Transcription regulation</keyword>
<reference evidence="7" key="1">
    <citation type="submission" date="2016-01" db="EMBL/GenBank/DDBJ databases">
        <authorList>
            <person name="Mitreva M."/>
            <person name="Pepin K.H."/>
            <person name="Mihindukulasuriya K.A."/>
            <person name="Fulton R."/>
            <person name="Fronick C."/>
            <person name="O'Laughlin M."/>
            <person name="Miner T."/>
            <person name="Herter B."/>
            <person name="Rosa B.A."/>
            <person name="Cordes M."/>
            <person name="Tomlinson C."/>
            <person name="Wollam A."/>
            <person name="Palsikar V.B."/>
            <person name="Mardis E.R."/>
            <person name="Wilson R.K."/>
        </authorList>
    </citation>
    <scope>NUCLEOTIDE SEQUENCE [LARGE SCALE GENOMIC DNA]</scope>
    <source>
        <strain evidence="7">MJR8151</strain>
    </source>
</reference>
<evidence type="ECO:0000256" key="4">
    <source>
        <dbReference type="ARBA" id="ARBA00023163"/>
    </source>
</evidence>
<evidence type="ECO:0000259" key="5">
    <source>
        <dbReference type="PROSITE" id="PS50932"/>
    </source>
</evidence>
<dbReference type="InterPro" id="IPR000843">
    <property type="entry name" value="HTH_LacI"/>
</dbReference>
<dbReference type="GO" id="GO:0003700">
    <property type="term" value="F:DNA-binding transcription factor activity"/>
    <property type="evidence" value="ECO:0007669"/>
    <property type="project" value="TreeGrafter"/>
</dbReference>
<dbReference type="AlphaFoldDB" id="A0A133KGI2"/>
<dbReference type="CDD" id="cd01392">
    <property type="entry name" value="HTH_LacI"/>
    <property type="match status" value="1"/>
</dbReference>
<proteinExistence type="predicted"/>
<feature type="domain" description="HTH lacI-type" evidence="5">
    <location>
        <begin position="1"/>
        <end position="55"/>
    </location>
</feature>
<evidence type="ECO:0000256" key="2">
    <source>
        <dbReference type="ARBA" id="ARBA00023015"/>
    </source>
</evidence>
<evidence type="ECO:0000256" key="3">
    <source>
        <dbReference type="ARBA" id="ARBA00023125"/>
    </source>
</evidence>
<evidence type="ECO:0000313" key="7">
    <source>
        <dbReference type="Proteomes" id="UP000070383"/>
    </source>
</evidence>
<keyword evidence="3" id="KW-0238">DNA-binding</keyword>
<dbReference type="Gene3D" id="3.40.50.2300">
    <property type="match status" value="2"/>
</dbReference>
<dbReference type="InterPro" id="IPR046335">
    <property type="entry name" value="LacI/GalR-like_sensor"/>
</dbReference>